<reference evidence="1 2" key="1">
    <citation type="submission" date="2020-09" db="EMBL/GenBank/DDBJ databases">
        <title>De no assembly of potato wild relative species, Solanum commersonii.</title>
        <authorList>
            <person name="Cho K."/>
        </authorList>
    </citation>
    <scope>NUCLEOTIDE SEQUENCE [LARGE SCALE GENOMIC DNA]</scope>
    <source>
        <strain evidence="1">LZ3.2</strain>
        <tissue evidence="1">Leaf</tissue>
    </source>
</reference>
<comment type="caution">
    <text evidence="1">The sequence shown here is derived from an EMBL/GenBank/DDBJ whole genome shotgun (WGS) entry which is preliminary data.</text>
</comment>
<dbReference type="EMBL" id="JACXVP010000012">
    <property type="protein sequence ID" value="KAG5570463.1"/>
    <property type="molecule type" value="Genomic_DNA"/>
</dbReference>
<dbReference type="Proteomes" id="UP000824120">
    <property type="component" value="Chromosome 12"/>
</dbReference>
<name>A0A9J5W510_SOLCO</name>
<evidence type="ECO:0000313" key="1">
    <source>
        <dbReference type="EMBL" id="KAG5570463.1"/>
    </source>
</evidence>
<sequence length="128" mass="14935">MGESGGDEGEERGKGRRTYIHMVFIDLEKAYDKRCLEDKGVMLIYIRAIKNMFDGARLRLIRTLGGDSEYYLVALVMDELTVNVRLEVLRKLWSPKGSEMRVLRWVCGHTRSDKIRNKKRCDDAPLRR</sequence>
<organism evidence="1 2">
    <name type="scientific">Solanum commersonii</name>
    <name type="common">Commerson's wild potato</name>
    <name type="synonym">Commerson's nightshade</name>
    <dbReference type="NCBI Taxonomy" id="4109"/>
    <lineage>
        <taxon>Eukaryota</taxon>
        <taxon>Viridiplantae</taxon>
        <taxon>Streptophyta</taxon>
        <taxon>Embryophyta</taxon>
        <taxon>Tracheophyta</taxon>
        <taxon>Spermatophyta</taxon>
        <taxon>Magnoliopsida</taxon>
        <taxon>eudicotyledons</taxon>
        <taxon>Gunneridae</taxon>
        <taxon>Pentapetalae</taxon>
        <taxon>asterids</taxon>
        <taxon>lamiids</taxon>
        <taxon>Solanales</taxon>
        <taxon>Solanaceae</taxon>
        <taxon>Solanoideae</taxon>
        <taxon>Solaneae</taxon>
        <taxon>Solanum</taxon>
    </lineage>
</organism>
<proteinExistence type="predicted"/>
<dbReference type="AlphaFoldDB" id="A0A9J5W510"/>
<evidence type="ECO:0000313" key="2">
    <source>
        <dbReference type="Proteomes" id="UP000824120"/>
    </source>
</evidence>
<accession>A0A9J5W510</accession>
<keyword evidence="2" id="KW-1185">Reference proteome</keyword>
<protein>
    <recommendedName>
        <fullName evidence="3">Reverse transcriptase domain-containing protein</fullName>
    </recommendedName>
</protein>
<gene>
    <name evidence="1" type="ORF">H5410_060229</name>
</gene>
<evidence type="ECO:0008006" key="3">
    <source>
        <dbReference type="Google" id="ProtNLM"/>
    </source>
</evidence>